<comment type="subunit">
    <text evidence="10">Monomer.</text>
</comment>
<dbReference type="Gene3D" id="3.40.50.300">
    <property type="entry name" value="P-loop containing nucleotide triphosphate hydrolases"/>
    <property type="match status" value="1"/>
</dbReference>
<evidence type="ECO:0000313" key="14">
    <source>
        <dbReference type="EMBL" id="OGF37313.1"/>
    </source>
</evidence>
<evidence type="ECO:0000256" key="7">
    <source>
        <dbReference type="ARBA" id="ARBA00022840"/>
    </source>
</evidence>
<dbReference type="GO" id="GO:0006400">
    <property type="term" value="P:tRNA modification"/>
    <property type="evidence" value="ECO:0007669"/>
    <property type="project" value="TreeGrafter"/>
</dbReference>
<proteinExistence type="inferred from homology"/>
<keyword evidence="7 10" id="KW-0067">ATP-binding</keyword>
<feature type="binding site" evidence="10">
    <location>
        <begin position="12"/>
        <end position="19"/>
    </location>
    <ligand>
        <name>ATP</name>
        <dbReference type="ChEBI" id="CHEBI:30616"/>
    </ligand>
</feature>
<evidence type="ECO:0000256" key="2">
    <source>
        <dbReference type="ARBA" id="ARBA00003213"/>
    </source>
</evidence>
<keyword evidence="4 10" id="KW-0808">Transferase</keyword>
<organism evidence="14 15">
    <name type="scientific">Candidatus Falkowbacteria bacterium RIFOXYC2_FULL_48_21</name>
    <dbReference type="NCBI Taxonomy" id="1798005"/>
    <lineage>
        <taxon>Bacteria</taxon>
        <taxon>Candidatus Falkowiibacteriota</taxon>
    </lineage>
</organism>
<dbReference type="InterPro" id="IPR039657">
    <property type="entry name" value="Dimethylallyltransferase"/>
</dbReference>
<evidence type="ECO:0000256" key="8">
    <source>
        <dbReference type="ARBA" id="ARBA00022842"/>
    </source>
</evidence>
<name>A0A1F5TEU0_9BACT</name>
<dbReference type="EMBL" id="MFGM01000023">
    <property type="protein sequence ID" value="OGF37313.1"/>
    <property type="molecule type" value="Genomic_DNA"/>
</dbReference>
<accession>A0A1F5TEU0</accession>
<dbReference type="InterPro" id="IPR027417">
    <property type="entry name" value="P-loop_NTPase"/>
</dbReference>
<dbReference type="AlphaFoldDB" id="A0A1F5TEU0"/>
<comment type="caution">
    <text evidence="10">Lacks conserved residue(s) required for the propagation of feature annotation.</text>
</comment>
<feature type="binding site" evidence="10">
    <location>
        <begin position="14"/>
        <end position="19"/>
    </location>
    <ligand>
        <name>substrate</name>
    </ligand>
</feature>
<comment type="caution">
    <text evidence="14">The sequence shown here is derived from an EMBL/GenBank/DDBJ whole genome shotgun (WGS) entry which is preliminary data.</text>
</comment>
<feature type="site" description="Interaction with substrate tRNA" evidence="10">
    <location>
        <position position="125"/>
    </location>
</feature>
<evidence type="ECO:0000256" key="3">
    <source>
        <dbReference type="ARBA" id="ARBA00005842"/>
    </source>
</evidence>
<dbReference type="GO" id="GO:0005524">
    <property type="term" value="F:ATP binding"/>
    <property type="evidence" value="ECO:0007669"/>
    <property type="project" value="UniProtKB-UniRule"/>
</dbReference>
<comment type="similarity">
    <text evidence="3 10 13">Belongs to the IPP transferase family.</text>
</comment>
<dbReference type="PANTHER" id="PTHR11088:SF60">
    <property type="entry name" value="TRNA DIMETHYLALLYLTRANSFERASE"/>
    <property type="match status" value="1"/>
</dbReference>
<dbReference type="EC" id="2.5.1.75" evidence="10"/>
<dbReference type="NCBIfam" id="TIGR00174">
    <property type="entry name" value="miaA"/>
    <property type="match status" value="1"/>
</dbReference>
<evidence type="ECO:0000313" key="15">
    <source>
        <dbReference type="Proteomes" id="UP000178656"/>
    </source>
</evidence>
<dbReference type="PANTHER" id="PTHR11088">
    <property type="entry name" value="TRNA DIMETHYLALLYLTRANSFERASE"/>
    <property type="match status" value="1"/>
</dbReference>
<dbReference type="Pfam" id="PF01715">
    <property type="entry name" value="IPPT"/>
    <property type="match status" value="1"/>
</dbReference>
<evidence type="ECO:0000256" key="11">
    <source>
        <dbReference type="RuleBase" id="RU003783"/>
    </source>
</evidence>
<gene>
    <name evidence="10" type="primary">miaA</name>
    <name evidence="14" type="ORF">A2482_04800</name>
</gene>
<keyword evidence="8 10" id="KW-0460">Magnesium</keyword>
<comment type="cofactor">
    <cofactor evidence="1 10">
        <name>Mg(2+)</name>
        <dbReference type="ChEBI" id="CHEBI:18420"/>
    </cofactor>
</comment>
<evidence type="ECO:0000256" key="4">
    <source>
        <dbReference type="ARBA" id="ARBA00022679"/>
    </source>
</evidence>
<dbReference type="InterPro" id="IPR018022">
    <property type="entry name" value="IPT"/>
</dbReference>
<feature type="region of interest" description="Interaction with substrate tRNA" evidence="10">
    <location>
        <begin position="37"/>
        <end position="40"/>
    </location>
</feature>
<dbReference type="Proteomes" id="UP000178656">
    <property type="component" value="Unassembled WGS sequence"/>
</dbReference>
<keyword evidence="6 10" id="KW-0547">Nucleotide-binding</keyword>
<evidence type="ECO:0000256" key="6">
    <source>
        <dbReference type="ARBA" id="ARBA00022741"/>
    </source>
</evidence>
<evidence type="ECO:0000256" key="10">
    <source>
        <dbReference type="HAMAP-Rule" id="MF_00185"/>
    </source>
</evidence>
<feature type="site" description="Interaction with substrate tRNA" evidence="10">
    <location>
        <position position="147"/>
    </location>
</feature>
<evidence type="ECO:0000256" key="1">
    <source>
        <dbReference type="ARBA" id="ARBA00001946"/>
    </source>
</evidence>
<evidence type="ECO:0000256" key="9">
    <source>
        <dbReference type="ARBA" id="ARBA00049563"/>
    </source>
</evidence>
<protein>
    <recommendedName>
        <fullName evidence="10">tRNA dimethylallyltransferase</fullName>
        <ecNumber evidence="10">2.5.1.75</ecNumber>
    </recommendedName>
    <alternativeName>
        <fullName evidence="10">Dimethylallyl diphosphate:tRNA dimethylallyltransferase</fullName>
        <shortName evidence="10">DMAPP:tRNA dimethylallyltransferase</shortName>
        <shortName evidence="10">DMATase</shortName>
    </alternativeName>
    <alternativeName>
        <fullName evidence="10">Isopentenyl-diphosphate:tRNA isopentenyltransferase</fullName>
        <shortName evidence="10">IPP transferase</shortName>
        <shortName evidence="10">IPPT</shortName>
        <shortName evidence="10">IPTase</shortName>
    </alternativeName>
</protein>
<keyword evidence="5 10" id="KW-0819">tRNA processing</keyword>
<sequence>MASKRKIIVVLGPTAGGKSGVALALAKKLGGFLISADSRQVFKHMDIGTNKDKGDWRDGIFYLTGALRPFDKLRAGEAQRDKCYIREYMIDVVEPDEPFSVGDWVESVKKILKKEKDQAIVVGGTGLYVSALTEGYELPGKFDAKLRARLEKQVAKYGWPYLINKMKKFDPNIEKKIDVKNPRRVIRAAEIVLQTKKSLKQGKGESQFEFLKIGLDVPREKLYEKINARVDAMVKEGLIDEVKRLLAQGYKKDSSAMSGIGYRQIGLSLNGEITLAQAVELVKRDTRRYAKRQMTWFRRDGSIRWVKNSAEAQALVEKFVRDLSTKLKTQNSK</sequence>
<comment type="catalytic activity">
    <reaction evidence="9 10 11">
        <text>adenosine(37) in tRNA + dimethylallyl diphosphate = N(6)-dimethylallyladenosine(37) in tRNA + diphosphate</text>
        <dbReference type="Rhea" id="RHEA:26482"/>
        <dbReference type="Rhea" id="RHEA-COMP:10162"/>
        <dbReference type="Rhea" id="RHEA-COMP:10375"/>
        <dbReference type="ChEBI" id="CHEBI:33019"/>
        <dbReference type="ChEBI" id="CHEBI:57623"/>
        <dbReference type="ChEBI" id="CHEBI:74411"/>
        <dbReference type="ChEBI" id="CHEBI:74415"/>
        <dbReference type="EC" id="2.5.1.75"/>
    </reaction>
</comment>
<reference evidence="14 15" key="1">
    <citation type="journal article" date="2016" name="Nat. Commun.">
        <title>Thousands of microbial genomes shed light on interconnected biogeochemical processes in an aquifer system.</title>
        <authorList>
            <person name="Anantharaman K."/>
            <person name="Brown C.T."/>
            <person name="Hug L.A."/>
            <person name="Sharon I."/>
            <person name="Castelle C.J."/>
            <person name="Probst A.J."/>
            <person name="Thomas B.C."/>
            <person name="Singh A."/>
            <person name="Wilkins M.J."/>
            <person name="Karaoz U."/>
            <person name="Brodie E.L."/>
            <person name="Williams K.H."/>
            <person name="Hubbard S.S."/>
            <person name="Banfield J.F."/>
        </authorList>
    </citation>
    <scope>NUCLEOTIDE SEQUENCE [LARGE SCALE GENOMIC DNA]</scope>
</reference>
<dbReference type="GO" id="GO:0052381">
    <property type="term" value="F:tRNA dimethylallyltransferase activity"/>
    <property type="evidence" value="ECO:0007669"/>
    <property type="project" value="UniProtKB-UniRule"/>
</dbReference>
<evidence type="ECO:0000256" key="13">
    <source>
        <dbReference type="RuleBase" id="RU003785"/>
    </source>
</evidence>
<evidence type="ECO:0000256" key="5">
    <source>
        <dbReference type="ARBA" id="ARBA00022694"/>
    </source>
</evidence>
<dbReference type="HAMAP" id="MF_00185">
    <property type="entry name" value="IPP_trans"/>
    <property type="match status" value="1"/>
</dbReference>
<dbReference type="Gene3D" id="1.10.20.140">
    <property type="match status" value="1"/>
</dbReference>
<evidence type="ECO:0000256" key="12">
    <source>
        <dbReference type="RuleBase" id="RU003784"/>
    </source>
</evidence>
<dbReference type="SUPFAM" id="SSF52540">
    <property type="entry name" value="P-loop containing nucleoside triphosphate hydrolases"/>
    <property type="match status" value="2"/>
</dbReference>
<comment type="function">
    <text evidence="2 10 12">Catalyzes the transfer of a dimethylallyl group onto the adenine at position 37 in tRNAs that read codons beginning with uridine, leading to the formation of N6-(dimethylallyl)adenosine (i(6)A).</text>
</comment>